<dbReference type="InParanoid" id="A0A2K3DEL2"/>
<gene>
    <name evidence="2" type="ORF">CHLRE_09g396028v5</name>
</gene>
<reference evidence="2 3" key="1">
    <citation type="journal article" date="2007" name="Science">
        <title>The Chlamydomonas genome reveals the evolution of key animal and plant functions.</title>
        <authorList>
            <person name="Merchant S.S."/>
            <person name="Prochnik S.E."/>
            <person name="Vallon O."/>
            <person name="Harris E.H."/>
            <person name="Karpowicz S.J."/>
            <person name="Witman G.B."/>
            <person name="Terry A."/>
            <person name="Salamov A."/>
            <person name="Fritz-Laylin L.K."/>
            <person name="Marechal-Drouard L."/>
            <person name="Marshall W.F."/>
            <person name="Qu L.H."/>
            <person name="Nelson D.R."/>
            <person name="Sanderfoot A.A."/>
            <person name="Spalding M.H."/>
            <person name="Kapitonov V.V."/>
            <person name="Ren Q."/>
            <person name="Ferris P."/>
            <person name="Lindquist E."/>
            <person name="Shapiro H."/>
            <person name="Lucas S.M."/>
            <person name="Grimwood J."/>
            <person name="Schmutz J."/>
            <person name="Cardol P."/>
            <person name="Cerutti H."/>
            <person name="Chanfreau G."/>
            <person name="Chen C.L."/>
            <person name="Cognat V."/>
            <person name="Croft M.T."/>
            <person name="Dent R."/>
            <person name="Dutcher S."/>
            <person name="Fernandez E."/>
            <person name="Fukuzawa H."/>
            <person name="Gonzalez-Ballester D."/>
            <person name="Gonzalez-Halphen D."/>
            <person name="Hallmann A."/>
            <person name="Hanikenne M."/>
            <person name="Hippler M."/>
            <person name="Inwood W."/>
            <person name="Jabbari K."/>
            <person name="Kalanon M."/>
            <person name="Kuras R."/>
            <person name="Lefebvre P.A."/>
            <person name="Lemaire S.D."/>
            <person name="Lobanov A.V."/>
            <person name="Lohr M."/>
            <person name="Manuell A."/>
            <person name="Meier I."/>
            <person name="Mets L."/>
            <person name="Mittag M."/>
            <person name="Mittelmeier T."/>
            <person name="Moroney J.V."/>
            <person name="Moseley J."/>
            <person name="Napoli C."/>
            <person name="Nedelcu A.M."/>
            <person name="Niyogi K."/>
            <person name="Novoselov S.V."/>
            <person name="Paulsen I.T."/>
            <person name="Pazour G."/>
            <person name="Purton S."/>
            <person name="Ral J.P."/>
            <person name="Riano-Pachon D.M."/>
            <person name="Riekhof W."/>
            <person name="Rymarquis L."/>
            <person name="Schroda M."/>
            <person name="Stern D."/>
            <person name="Umen J."/>
            <person name="Willows R."/>
            <person name="Wilson N."/>
            <person name="Zimmer S.L."/>
            <person name="Allmer J."/>
            <person name="Balk J."/>
            <person name="Bisova K."/>
            <person name="Chen C.J."/>
            <person name="Elias M."/>
            <person name="Gendler K."/>
            <person name="Hauser C."/>
            <person name="Lamb M.R."/>
            <person name="Ledford H."/>
            <person name="Long J.C."/>
            <person name="Minagawa J."/>
            <person name="Page M.D."/>
            <person name="Pan J."/>
            <person name="Pootakham W."/>
            <person name="Roje S."/>
            <person name="Rose A."/>
            <person name="Stahlberg E."/>
            <person name="Terauchi A.M."/>
            <person name="Yang P."/>
            <person name="Ball S."/>
            <person name="Bowler C."/>
            <person name="Dieckmann C.L."/>
            <person name="Gladyshev V.N."/>
            <person name="Green P."/>
            <person name="Jorgensen R."/>
            <person name="Mayfield S."/>
            <person name="Mueller-Roeber B."/>
            <person name="Rajamani S."/>
            <person name="Sayre R.T."/>
            <person name="Brokstein P."/>
            <person name="Dubchak I."/>
            <person name="Goodstein D."/>
            <person name="Hornick L."/>
            <person name="Huang Y.W."/>
            <person name="Jhaveri J."/>
            <person name="Luo Y."/>
            <person name="Martinez D."/>
            <person name="Ngau W.C."/>
            <person name="Otillar B."/>
            <person name="Poliakov A."/>
            <person name="Porter A."/>
            <person name="Szajkowski L."/>
            <person name="Werner G."/>
            <person name="Zhou K."/>
            <person name="Grigoriev I.V."/>
            <person name="Rokhsar D.S."/>
            <person name="Grossman A.R."/>
        </authorList>
    </citation>
    <scope>NUCLEOTIDE SEQUENCE [LARGE SCALE GENOMIC DNA]</scope>
    <source>
        <strain evidence="3">CC-503</strain>
    </source>
</reference>
<dbReference type="OrthoDB" id="10644186at2759"/>
<dbReference type="Proteomes" id="UP000006906">
    <property type="component" value="Chromosome 9"/>
</dbReference>
<dbReference type="EMBL" id="CM008970">
    <property type="protein sequence ID" value="PNW78965.1"/>
    <property type="molecule type" value="Genomic_DNA"/>
</dbReference>
<feature type="region of interest" description="Disordered" evidence="1">
    <location>
        <begin position="337"/>
        <end position="376"/>
    </location>
</feature>
<feature type="region of interest" description="Disordered" evidence="1">
    <location>
        <begin position="716"/>
        <end position="743"/>
    </location>
</feature>
<sequence length="823" mass="80364">MATLSRQQQPRRRGAGIARPYSSAASAASTSASAALLLMGLLATMAVPASAQLEQIFDPSAVAGVVGSAYTPGGGGLGTSGLGQGLNGQGWVGQGPGLGGGLAGSGLGGAAGLGSSGLGLSADPGKGNVGSGGLLSSGAKAVLALLKGLGVPPALALFVVRSLARNSNVVATVADALTPLNLLPGSDAANSWLINPAALLNTASGAGGGAGGLPAGGVAGQAAPQDGVAGVRQLTDGAVGRITASLINRLFPRVPTAVTPAALGAASTLLGAGGSGLAAPITSAISNIGIGGVGKSGGGALAQSASDLGGVGSAALGALAGGLPLFGYFQLPTTNWAGQQQPSAGSSGRDGSAGGSNNSTNSGGRGNAIGGGRWTAGTGLAPVGSATARDWQGFQGQLLSDMAAQTQAARRQLDAQAAALQDLMTNANGTANGTSSNTSSSVNGTNGSNMTGGSNTTGGMWGAYDAARRDRANTQYEQMLDQVCSQWGLSRFFSGLSSTLALSNSPFSQLYDSYARLYGQTFQGLGSTGQQYLDRMCCDLLNTQQAGGAGYSAGDFVARRWGGGGVGGGVGGGARSGKTKTAAAASGGTGGSSSGVGERQHQAQNQTQTQQQQQCDPRMWLARALGATIGNGNSNGARGSSSGDGNAIGGLNGSGSGNGSTSSDGANLFQQVQSMQQAYQDWNNQVIQSVPGLSAQGRLAQDVGTLLGQRLGQQWATGSSTTDEANGAGSSISSGAGGIQQQQALQQAWEDWQRWVQGRGGSGDVTQQSQQQEGGGAGVGGGLTQQLLQTRAAQLFSSAATAPPSGTGSSGGGRRQLRTAGVV</sequence>
<feature type="region of interest" description="Disordered" evidence="1">
    <location>
        <begin position="799"/>
        <end position="823"/>
    </location>
</feature>
<feature type="region of interest" description="Disordered" evidence="1">
    <location>
        <begin position="569"/>
        <end position="616"/>
    </location>
</feature>
<evidence type="ECO:0000313" key="2">
    <source>
        <dbReference type="EMBL" id="PNW78965.1"/>
    </source>
</evidence>
<feature type="compositionally biased region" description="Low complexity" evidence="1">
    <location>
        <begin position="727"/>
        <end position="743"/>
    </location>
</feature>
<evidence type="ECO:0000256" key="1">
    <source>
        <dbReference type="SAM" id="MobiDB-lite"/>
    </source>
</evidence>
<dbReference type="AlphaFoldDB" id="A0A2K3DEL2"/>
<organism evidence="2 3">
    <name type="scientific">Chlamydomonas reinhardtii</name>
    <name type="common">Chlamydomonas smithii</name>
    <dbReference type="NCBI Taxonomy" id="3055"/>
    <lineage>
        <taxon>Eukaryota</taxon>
        <taxon>Viridiplantae</taxon>
        <taxon>Chlorophyta</taxon>
        <taxon>core chlorophytes</taxon>
        <taxon>Chlorophyceae</taxon>
        <taxon>CS clade</taxon>
        <taxon>Chlamydomonadales</taxon>
        <taxon>Chlamydomonadaceae</taxon>
        <taxon>Chlamydomonas</taxon>
    </lineage>
</organism>
<feature type="compositionally biased region" description="Gly residues" evidence="1">
    <location>
        <begin position="646"/>
        <end position="658"/>
    </location>
</feature>
<feature type="region of interest" description="Disordered" evidence="1">
    <location>
        <begin position="631"/>
        <end position="666"/>
    </location>
</feature>
<evidence type="ECO:0000313" key="3">
    <source>
        <dbReference type="Proteomes" id="UP000006906"/>
    </source>
</evidence>
<dbReference type="STRING" id="3055.A0A2K3DEL2"/>
<feature type="compositionally biased region" description="Low complexity" evidence="1">
    <location>
        <begin position="602"/>
        <end position="614"/>
    </location>
</feature>
<feature type="compositionally biased region" description="Gly residues" evidence="1">
    <location>
        <begin position="773"/>
        <end position="782"/>
    </location>
</feature>
<dbReference type="Gramene" id="PNW78965">
    <property type="protein sequence ID" value="PNW78965"/>
    <property type="gene ID" value="CHLRE_09g396028v5"/>
</dbReference>
<dbReference type="KEGG" id="cre:CHLRE_09g396028v5"/>
<keyword evidence="3" id="KW-1185">Reference proteome</keyword>
<accession>A0A2K3DEL2</accession>
<feature type="region of interest" description="Disordered" evidence="1">
    <location>
        <begin position="1"/>
        <end position="20"/>
    </location>
</feature>
<proteinExistence type="predicted"/>
<feature type="compositionally biased region" description="Low complexity" evidence="1">
    <location>
        <begin position="428"/>
        <end position="454"/>
    </location>
</feature>
<feature type="compositionally biased region" description="Gly residues" evidence="1">
    <location>
        <begin position="363"/>
        <end position="374"/>
    </location>
</feature>
<feature type="region of interest" description="Disordered" evidence="1">
    <location>
        <begin position="428"/>
        <end position="455"/>
    </location>
</feature>
<dbReference type="RefSeq" id="XP_042921271.1">
    <property type="nucleotide sequence ID" value="XM_043065785.1"/>
</dbReference>
<feature type="compositionally biased region" description="Low complexity" evidence="1">
    <location>
        <begin position="631"/>
        <end position="645"/>
    </location>
</feature>
<feature type="compositionally biased region" description="Low complexity" evidence="1">
    <location>
        <begin position="343"/>
        <end position="362"/>
    </location>
</feature>
<protein>
    <submittedName>
        <fullName evidence="2">Uncharacterized protein</fullName>
    </submittedName>
</protein>
<dbReference type="GeneID" id="66054691"/>
<name>A0A2K3DEL2_CHLRE</name>
<feature type="region of interest" description="Disordered" evidence="1">
    <location>
        <begin position="757"/>
        <end position="782"/>
    </location>
</feature>